<dbReference type="Pfam" id="PF14833">
    <property type="entry name" value="NAD_binding_11"/>
    <property type="match status" value="1"/>
</dbReference>
<organism evidence="6 7">
    <name type="scientific">Ramlibacter pinisoli</name>
    <dbReference type="NCBI Taxonomy" id="2682844"/>
    <lineage>
        <taxon>Bacteria</taxon>
        <taxon>Pseudomonadati</taxon>
        <taxon>Pseudomonadota</taxon>
        <taxon>Betaproteobacteria</taxon>
        <taxon>Burkholderiales</taxon>
        <taxon>Comamonadaceae</taxon>
        <taxon>Ramlibacter</taxon>
    </lineage>
</organism>
<keyword evidence="2" id="KW-0520">NAD</keyword>
<evidence type="ECO:0000313" key="6">
    <source>
        <dbReference type="EMBL" id="MVQ28101.1"/>
    </source>
</evidence>
<dbReference type="InterPro" id="IPR013328">
    <property type="entry name" value="6PGD_dom2"/>
</dbReference>
<dbReference type="PANTHER" id="PTHR43580">
    <property type="entry name" value="OXIDOREDUCTASE GLYR1-RELATED"/>
    <property type="match status" value="1"/>
</dbReference>
<evidence type="ECO:0000259" key="5">
    <source>
        <dbReference type="Pfam" id="PF14833"/>
    </source>
</evidence>
<dbReference type="Gene3D" id="1.10.1040.10">
    <property type="entry name" value="N-(1-d-carboxylethyl)-l-norvaline Dehydrogenase, domain 2"/>
    <property type="match status" value="1"/>
</dbReference>
<evidence type="ECO:0000256" key="2">
    <source>
        <dbReference type="ARBA" id="ARBA00023027"/>
    </source>
</evidence>
<reference evidence="6 7" key="1">
    <citation type="submission" date="2019-12" db="EMBL/GenBank/DDBJ databases">
        <authorList>
            <person name="Huq M.A."/>
        </authorList>
    </citation>
    <scope>NUCLEOTIDE SEQUENCE [LARGE SCALE GENOMIC DNA]</scope>
    <source>
        <strain evidence="6 7">MAH-25</strain>
    </source>
</reference>
<evidence type="ECO:0000256" key="1">
    <source>
        <dbReference type="ARBA" id="ARBA00023002"/>
    </source>
</evidence>
<evidence type="ECO:0000259" key="4">
    <source>
        <dbReference type="Pfam" id="PF03446"/>
    </source>
</evidence>
<evidence type="ECO:0000313" key="7">
    <source>
        <dbReference type="Proteomes" id="UP000469385"/>
    </source>
</evidence>
<keyword evidence="1" id="KW-0560">Oxidoreductase</keyword>
<dbReference type="InterPro" id="IPR029154">
    <property type="entry name" value="HIBADH-like_NADP-bd"/>
</dbReference>
<dbReference type="InterPro" id="IPR006115">
    <property type="entry name" value="6PGDH_NADP-bd"/>
</dbReference>
<dbReference type="AlphaFoldDB" id="A0A6N8IMP6"/>
<name>A0A6N8IMP6_9BURK</name>
<protein>
    <submittedName>
        <fullName evidence="6">NAD-binding protein</fullName>
    </submittedName>
</protein>
<dbReference type="Proteomes" id="UP000469385">
    <property type="component" value="Unassembled WGS sequence"/>
</dbReference>
<dbReference type="SUPFAM" id="SSF48179">
    <property type="entry name" value="6-phosphogluconate dehydrogenase C-terminal domain-like"/>
    <property type="match status" value="1"/>
</dbReference>
<dbReference type="InterPro" id="IPR051265">
    <property type="entry name" value="HIBADH-related_NP60_sf"/>
</dbReference>
<accession>A0A6N8IMP6</accession>
<proteinExistence type="predicted"/>
<dbReference type="GO" id="GO:0050661">
    <property type="term" value="F:NADP binding"/>
    <property type="evidence" value="ECO:0007669"/>
    <property type="project" value="InterPro"/>
</dbReference>
<comment type="caution">
    <text evidence="6">The sequence shown here is derived from an EMBL/GenBank/DDBJ whole genome shotgun (WGS) entry which is preliminary data.</text>
</comment>
<gene>
    <name evidence="6" type="ORF">GON04_01470</name>
</gene>
<sequence length="296" mass="30889">MQIGIAGTGKMGSAIAKRLLATGHPVVAWNRTRERAQPVLDAGAAWAETPAALASEADLVITMVSDDAALEAVHFGPDGLLAGRVDGRLFIDMSTVAPDTQRSVGRRVLAAGARYLECPVGGSVGPASQGKLLGFAGGDAQDVERARPVLEQLCRRLEHVGGFGAGATMKLAINLPLLVYWQTLSEALSLLQPLGLDPARVVDILADTSGGPNMLKVRGPMIAQALAGRATGEVTVDVATMRKDVRAMLAQADATRYRLPLTSQLLQTLEQAGRAGLDGADCTQVPVWWLAAAGKA</sequence>
<evidence type="ECO:0000256" key="3">
    <source>
        <dbReference type="PIRSR" id="PIRSR000103-1"/>
    </source>
</evidence>
<dbReference type="Pfam" id="PF03446">
    <property type="entry name" value="NAD_binding_2"/>
    <property type="match status" value="1"/>
</dbReference>
<dbReference type="EMBL" id="WSEL01000003">
    <property type="protein sequence ID" value="MVQ28101.1"/>
    <property type="molecule type" value="Genomic_DNA"/>
</dbReference>
<dbReference type="Gene3D" id="3.40.50.720">
    <property type="entry name" value="NAD(P)-binding Rossmann-like Domain"/>
    <property type="match status" value="1"/>
</dbReference>
<dbReference type="InterPro" id="IPR008927">
    <property type="entry name" value="6-PGluconate_DH-like_C_sf"/>
</dbReference>
<dbReference type="PIRSF" id="PIRSF000103">
    <property type="entry name" value="HIBADH"/>
    <property type="match status" value="1"/>
</dbReference>
<feature type="domain" description="3-hydroxyisobutyrate dehydrogenase-like NAD-binding" evidence="5">
    <location>
        <begin position="164"/>
        <end position="285"/>
    </location>
</feature>
<dbReference type="PANTHER" id="PTHR43580:SF2">
    <property type="entry name" value="CYTOKINE-LIKE NUCLEAR FACTOR N-PAC"/>
    <property type="match status" value="1"/>
</dbReference>
<dbReference type="RefSeq" id="WP_157396244.1">
    <property type="nucleotide sequence ID" value="NZ_WSEL01000003.1"/>
</dbReference>
<keyword evidence="7" id="KW-1185">Reference proteome</keyword>
<feature type="active site" evidence="3">
    <location>
        <position position="170"/>
    </location>
</feature>
<dbReference type="InterPro" id="IPR036291">
    <property type="entry name" value="NAD(P)-bd_dom_sf"/>
</dbReference>
<dbReference type="GO" id="GO:0051287">
    <property type="term" value="F:NAD binding"/>
    <property type="evidence" value="ECO:0007669"/>
    <property type="project" value="InterPro"/>
</dbReference>
<dbReference type="GO" id="GO:0016491">
    <property type="term" value="F:oxidoreductase activity"/>
    <property type="evidence" value="ECO:0007669"/>
    <property type="project" value="UniProtKB-KW"/>
</dbReference>
<feature type="domain" description="6-phosphogluconate dehydrogenase NADP-binding" evidence="4">
    <location>
        <begin position="2"/>
        <end position="161"/>
    </location>
</feature>
<dbReference type="SUPFAM" id="SSF51735">
    <property type="entry name" value="NAD(P)-binding Rossmann-fold domains"/>
    <property type="match status" value="1"/>
</dbReference>
<dbReference type="InterPro" id="IPR015815">
    <property type="entry name" value="HIBADH-related"/>
</dbReference>